<evidence type="ECO:0000256" key="5">
    <source>
        <dbReference type="ARBA" id="ARBA00023014"/>
    </source>
</evidence>
<evidence type="ECO:0000256" key="1">
    <source>
        <dbReference type="ARBA" id="ARBA00022485"/>
    </source>
</evidence>
<dbReference type="eggNOG" id="COG1143">
    <property type="taxonomic scope" value="Bacteria"/>
</dbReference>
<dbReference type="PANTHER" id="PTHR10849:SF35">
    <property type="entry name" value="FORMATE HYDROGENLYASE SUBUNIT 6-RELATED"/>
    <property type="match status" value="1"/>
</dbReference>
<dbReference type="HOGENOM" id="CLU_067218_3_1_11"/>
<dbReference type="Proteomes" id="UP000006001">
    <property type="component" value="Unassembled WGS sequence"/>
</dbReference>
<dbReference type="EMBL" id="ACUX02000006">
    <property type="protein sequence ID" value="EEZ61670.1"/>
    <property type="molecule type" value="Genomic_DNA"/>
</dbReference>
<protein>
    <submittedName>
        <fullName evidence="7">4Fe-4S binding domain protein</fullName>
    </submittedName>
</protein>
<keyword evidence="2" id="KW-0479">Metal-binding</keyword>
<dbReference type="GO" id="GO:0003954">
    <property type="term" value="F:NADH dehydrogenase activity"/>
    <property type="evidence" value="ECO:0007669"/>
    <property type="project" value="TreeGrafter"/>
</dbReference>
<keyword evidence="5" id="KW-0411">Iron-sulfur</keyword>
<dbReference type="InterPro" id="IPR017900">
    <property type="entry name" value="4Fe4S_Fe_S_CS"/>
</dbReference>
<dbReference type="GO" id="GO:0009060">
    <property type="term" value="P:aerobic respiration"/>
    <property type="evidence" value="ECO:0007669"/>
    <property type="project" value="TreeGrafter"/>
</dbReference>
<evidence type="ECO:0000256" key="3">
    <source>
        <dbReference type="ARBA" id="ARBA00022737"/>
    </source>
</evidence>
<name>D0WGQ7_SLAES</name>
<dbReference type="PANTHER" id="PTHR10849">
    <property type="entry name" value="NADH DEHYDROGENASE UBIQUINONE IRON-SULFUR PROTEIN 8, MITOCHONDRIAL"/>
    <property type="match status" value="1"/>
</dbReference>
<dbReference type="Pfam" id="PF12838">
    <property type="entry name" value="Fer4_7"/>
    <property type="match status" value="1"/>
</dbReference>
<dbReference type="GO" id="GO:0046872">
    <property type="term" value="F:metal ion binding"/>
    <property type="evidence" value="ECO:0007669"/>
    <property type="project" value="UniProtKB-KW"/>
</dbReference>
<evidence type="ECO:0000313" key="8">
    <source>
        <dbReference type="Proteomes" id="UP000006001"/>
    </source>
</evidence>
<gene>
    <name evidence="7" type="ORF">HMPREF0762_01011</name>
</gene>
<dbReference type="GO" id="GO:0016020">
    <property type="term" value="C:membrane"/>
    <property type="evidence" value="ECO:0007669"/>
    <property type="project" value="InterPro"/>
</dbReference>
<keyword evidence="3" id="KW-0677">Repeat</keyword>
<feature type="domain" description="4Fe-4S ferredoxin-type" evidence="6">
    <location>
        <begin position="66"/>
        <end position="95"/>
    </location>
</feature>
<keyword evidence="4" id="KW-0408">Iron</keyword>
<dbReference type="PROSITE" id="PS00198">
    <property type="entry name" value="4FE4S_FER_1"/>
    <property type="match status" value="1"/>
</dbReference>
<keyword evidence="8" id="KW-1185">Reference proteome</keyword>
<evidence type="ECO:0000313" key="7">
    <source>
        <dbReference type="EMBL" id="EEZ61670.1"/>
    </source>
</evidence>
<feature type="domain" description="4Fe-4S ferredoxin-type" evidence="6">
    <location>
        <begin position="31"/>
        <end position="60"/>
    </location>
</feature>
<dbReference type="STRING" id="649764.HMPREF0762_01011"/>
<proteinExistence type="predicted"/>
<dbReference type="InterPro" id="IPR017896">
    <property type="entry name" value="4Fe4S_Fe-S-bd"/>
</dbReference>
<dbReference type="Gene3D" id="3.30.70.3270">
    <property type="match status" value="1"/>
</dbReference>
<dbReference type="RefSeq" id="WP_006362269.1">
    <property type="nucleotide sequence ID" value="NZ_GG700630.1"/>
</dbReference>
<dbReference type="InterPro" id="IPR010226">
    <property type="entry name" value="NADH_quinone_OxRdtase_chainI"/>
</dbReference>
<keyword evidence="1" id="KW-0004">4Fe-4S</keyword>
<dbReference type="SUPFAM" id="SSF54862">
    <property type="entry name" value="4Fe-4S ferredoxins"/>
    <property type="match status" value="1"/>
</dbReference>
<sequence>MLKTLINALKTGNATTQYPAAPMDLPYGFRGKPEHDEKQCIACAACASACPPNAIQMTVDESAGTIAWNINYGRCIFCGRCEEVCPFDAIKLGNEFELAVMAAEDLEESSTYLLEHCAACGKPFAPRKQVAYAEGLLKNISGIAGEELDASLAKLRVCPTCKRTMDAKAAQAVSRIEGGR</sequence>
<dbReference type="AlphaFoldDB" id="D0WGQ7"/>
<dbReference type="GO" id="GO:0051539">
    <property type="term" value="F:4 iron, 4 sulfur cluster binding"/>
    <property type="evidence" value="ECO:0007669"/>
    <property type="project" value="UniProtKB-KW"/>
</dbReference>
<reference evidence="7" key="1">
    <citation type="submission" date="2009-10" db="EMBL/GenBank/DDBJ databases">
        <authorList>
            <person name="Weinstock G."/>
            <person name="Sodergren E."/>
            <person name="Clifton S."/>
            <person name="Fulton L."/>
            <person name="Fulton B."/>
            <person name="Courtney L."/>
            <person name="Fronick C."/>
            <person name="Harrison M."/>
            <person name="Strong C."/>
            <person name="Farmer C."/>
            <person name="Delahaunty K."/>
            <person name="Markovic C."/>
            <person name="Hall O."/>
            <person name="Minx P."/>
            <person name="Tomlinson C."/>
            <person name="Mitreva M."/>
            <person name="Nelson J."/>
            <person name="Hou S."/>
            <person name="Wollam A."/>
            <person name="Pepin K.H."/>
            <person name="Johnson M."/>
            <person name="Bhonagiri V."/>
            <person name="Nash W.E."/>
            <person name="Warren W."/>
            <person name="Chinwalla A."/>
            <person name="Mardis E.R."/>
            <person name="Wilson R.K."/>
        </authorList>
    </citation>
    <scope>NUCLEOTIDE SEQUENCE [LARGE SCALE GENOMIC DNA]</scope>
    <source>
        <strain evidence="7">ATCC 700122</strain>
    </source>
</reference>
<dbReference type="OrthoDB" id="9808559at2"/>
<dbReference type="PROSITE" id="PS51379">
    <property type="entry name" value="4FE4S_FER_2"/>
    <property type="match status" value="2"/>
</dbReference>
<evidence type="ECO:0000256" key="4">
    <source>
        <dbReference type="ARBA" id="ARBA00023004"/>
    </source>
</evidence>
<dbReference type="GeneID" id="85007562"/>
<dbReference type="NCBIfam" id="NF009053">
    <property type="entry name" value="PRK12387.1"/>
    <property type="match status" value="1"/>
</dbReference>
<comment type="caution">
    <text evidence="7">The sequence shown here is derived from an EMBL/GenBank/DDBJ whole genome shotgun (WGS) entry which is preliminary data.</text>
</comment>
<organism evidence="7 8">
    <name type="scientific">Slackia exigua (strain ATCC 700122 / DSM 15923 / CIP 105133 / JCM 11022 / KCTC 5966 / S-7)</name>
    <dbReference type="NCBI Taxonomy" id="649764"/>
    <lineage>
        <taxon>Bacteria</taxon>
        <taxon>Bacillati</taxon>
        <taxon>Actinomycetota</taxon>
        <taxon>Coriobacteriia</taxon>
        <taxon>Eggerthellales</taxon>
        <taxon>Eggerthellaceae</taxon>
        <taxon>Slackia</taxon>
    </lineage>
</organism>
<evidence type="ECO:0000256" key="2">
    <source>
        <dbReference type="ARBA" id="ARBA00022723"/>
    </source>
</evidence>
<evidence type="ECO:0000259" key="6">
    <source>
        <dbReference type="PROSITE" id="PS51379"/>
    </source>
</evidence>
<accession>D0WGQ7</accession>